<sequence>MNSKYVLLGGLYFVQGMPYGLQSGLLPIYLRSVGLSFTKISLAKMLYLPWILKMLWAPLVDRYRTKQTWLVLSMSGLVLACLACATLSPETNFLPVAAMLLLMNFFVSVQDIAVDGVAVQLLGQDEIGYGNTIQVVAYKLGSVLAGGGLLTLMHLLGWGVLFLLLAVIYLLAILYVWSASELWLTVGRPSQDGQPRARTFNPWRILQELLYVPGTLWTAGFVLLYKLGEQGATTMFPLFLLDHGFSTQQLGFWNGVVAMVFSITGSSLGGQLMSKRRLSPRSLLKALLLLRFCSLNLQTFLVFIYDDGVSLFKGAAILSICVQHFIGGLITTLAFSTMMQCTQRADGSIQATHYSFLATLEVLGKLAFSTIVGSIVDWLGFASSFCCFLFLSFTSVLYVLNVPPESTWLDLQRP</sequence>
<evidence type="ECO:0000256" key="8">
    <source>
        <dbReference type="SAM" id="Phobius"/>
    </source>
</evidence>
<keyword evidence="3" id="KW-0813">Transport</keyword>
<feature type="transmembrane region" description="Helical" evidence="8">
    <location>
        <begin position="250"/>
        <end position="270"/>
    </location>
</feature>
<proteinExistence type="inferred from homology"/>
<dbReference type="GO" id="GO:0016020">
    <property type="term" value="C:membrane"/>
    <property type="evidence" value="ECO:0007669"/>
    <property type="project" value="UniProtKB-SubCell"/>
</dbReference>
<evidence type="ECO:0000256" key="2">
    <source>
        <dbReference type="ARBA" id="ARBA00008335"/>
    </source>
</evidence>
<dbReference type="PANTHER" id="PTHR12778:SF10">
    <property type="entry name" value="MAJOR FACILITATOR SUPERFAMILY DOMAIN-CONTAINING PROTEIN 3"/>
    <property type="match status" value="1"/>
</dbReference>
<dbReference type="FunFam" id="1.20.1250.20:FF:000176">
    <property type="entry name" value="Major facilitator superfamily domain containing 3"/>
    <property type="match status" value="1"/>
</dbReference>
<feature type="transmembrane region" description="Helical" evidence="8">
    <location>
        <begin position="311"/>
        <end position="335"/>
    </location>
</feature>
<keyword evidence="5 8" id="KW-1133">Transmembrane helix</keyword>
<evidence type="ECO:0000256" key="1">
    <source>
        <dbReference type="ARBA" id="ARBA00004141"/>
    </source>
</evidence>
<reference evidence="9" key="1">
    <citation type="submission" date="2025-08" db="UniProtKB">
        <authorList>
            <consortium name="Ensembl"/>
        </authorList>
    </citation>
    <scope>IDENTIFICATION</scope>
</reference>
<dbReference type="PANTHER" id="PTHR12778">
    <property type="entry name" value="SOLUTE CARRIER FAMILY 33 ACETYL-COA TRANSPORTER -RELATED"/>
    <property type="match status" value="1"/>
</dbReference>
<keyword evidence="4 8" id="KW-0812">Transmembrane</keyword>
<feature type="transmembrane region" description="Helical" evidence="8">
    <location>
        <begin position="282"/>
        <end position="305"/>
    </location>
</feature>
<feature type="transmembrane region" description="Helical" evidence="8">
    <location>
        <begin position="94"/>
        <end position="114"/>
    </location>
</feature>
<evidence type="ECO:0000313" key="10">
    <source>
        <dbReference type="Proteomes" id="UP000694403"/>
    </source>
</evidence>
<dbReference type="Pfam" id="PF07690">
    <property type="entry name" value="MFS_1"/>
    <property type="match status" value="1"/>
</dbReference>
<keyword evidence="6 8" id="KW-0472">Membrane</keyword>
<evidence type="ECO:0000256" key="4">
    <source>
        <dbReference type="ARBA" id="ARBA00022692"/>
    </source>
</evidence>
<feature type="transmembrane region" description="Helical" evidence="8">
    <location>
        <begin position="381"/>
        <end position="400"/>
    </location>
</feature>
<feature type="transmembrane region" description="Helical" evidence="8">
    <location>
        <begin position="69"/>
        <end position="88"/>
    </location>
</feature>
<dbReference type="SUPFAM" id="SSF103473">
    <property type="entry name" value="MFS general substrate transporter"/>
    <property type="match status" value="1"/>
</dbReference>
<reference evidence="9" key="2">
    <citation type="submission" date="2025-09" db="UniProtKB">
        <authorList>
            <consortium name="Ensembl"/>
        </authorList>
    </citation>
    <scope>IDENTIFICATION</scope>
</reference>
<organism evidence="9 10">
    <name type="scientific">Chelydra serpentina</name>
    <name type="common">Snapping turtle</name>
    <name type="synonym">Testudo serpentina</name>
    <dbReference type="NCBI Taxonomy" id="8475"/>
    <lineage>
        <taxon>Eukaryota</taxon>
        <taxon>Metazoa</taxon>
        <taxon>Chordata</taxon>
        <taxon>Craniata</taxon>
        <taxon>Vertebrata</taxon>
        <taxon>Euteleostomi</taxon>
        <taxon>Archelosauria</taxon>
        <taxon>Testudinata</taxon>
        <taxon>Testudines</taxon>
        <taxon>Cryptodira</taxon>
        <taxon>Durocryptodira</taxon>
        <taxon>Americhelydia</taxon>
        <taxon>Chelydroidea</taxon>
        <taxon>Chelydridae</taxon>
        <taxon>Chelydra</taxon>
    </lineage>
</organism>
<keyword evidence="10" id="KW-1185">Reference proteome</keyword>
<evidence type="ECO:0000256" key="7">
    <source>
        <dbReference type="ARBA" id="ARBA00069953"/>
    </source>
</evidence>
<dbReference type="GO" id="GO:0022857">
    <property type="term" value="F:transmembrane transporter activity"/>
    <property type="evidence" value="ECO:0007669"/>
    <property type="project" value="InterPro"/>
</dbReference>
<evidence type="ECO:0000256" key="6">
    <source>
        <dbReference type="ARBA" id="ARBA00023136"/>
    </source>
</evidence>
<evidence type="ECO:0000256" key="3">
    <source>
        <dbReference type="ARBA" id="ARBA00022448"/>
    </source>
</evidence>
<comment type="subcellular location">
    <subcellularLocation>
        <location evidence="1">Membrane</location>
        <topology evidence="1">Multi-pass membrane protein</topology>
    </subcellularLocation>
</comment>
<protein>
    <recommendedName>
        <fullName evidence="7">Major facilitator superfamily domain-containing protein 3</fullName>
    </recommendedName>
</protein>
<dbReference type="CDD" id="cd17485">
    <property type="entry name" value="MFS_MFSD3"/>
    <property type="match status" value="1"/>
</dbReference>
<dbReference type="Gene3D" id="1.20.1250.20">
    <property type="entry name" value="MFS general substrate transporter like domains"/>
    <property type="match status" value="1"/>
</dbReference>
<dbReference type="Ensembl" id="ENSCSRT00000026251.1">
    <property type="protein sequence ID" value="ENSCSRP00000025187.1"/>
    <property type="gene ID" value="ENSCSRG00000018837.1"/>
</dbReference>
<dbReference type="InterPro" id="IPR036259">
    <property type="entry name" value="MFS_trans_sf"/>
</dbReference>
<dbReference type="AlphaFoldDB" id="A0A8C3T9P7"/>
<feature type="transmembrane region" description="Helical" evidence="8">
    <location>
        <begin position="205"/>
        <end position="225"/>
    </location>
</feature>
<dbReference type="InterPro" id="IPR011701">
    <property type="entry name" value="MFS"/>
</dbReference>
<dbReference type="InterPro" id="IPR004752">
    <property type="entry name" value="AmpG_permease/AT-1"/>
</dbReference>
<evidence type="ECO:0000256" key="5">
    <source>
        <dbReference type="ARBA" id="ARBA00022989"/>
    </source>
</evidence>
<evidence type="ECO:0000313" key="9">
    <source>
        <dbReference type="Ensembl" id="ENSCSRP00000025187.1"/>
    </source>
</evidence>
<comment type="similarity">
    <text evidence="2">Belongs to the major facilitator superfamily.</text>
</comment>
<feature type="transmembrane region" description="Helical" evidence="8">
    <location>
        <begin position="162"/>
        <end position="184"/>
    </location>
</feature>
<name>A0A8C3T9P7_CHESE</name>
<dbReference type="Proteomes" id="UP000694403">
    <property type="component" value="Unplaced"/>
</dbReference>
<accession>A0A8C3T9P7</accession>